<name>A0A1D7VR54_9ACTN</name>
<dbReference type="KEGG" id="slc:SL103_26140"/>
<dbReference type="OrthoDB" id="4248222at2"/>
<evidence type="ECO:0000313" key="2">
    <source>
        <dbReference type="Proteomes" id="UP000094094"/>
    </source>
</evidence>
<organism evidence="1 2">
    <name type="scientific">Streptomyces lydicus</name>
    <dbReference type="NCBI Taxonomy" id="47763"/>
    <lineage>
        <taxon>Bacteria</taxon>
        <taxon>Bacillati</taxon>
        <taxon>Actinomycetota</taxon>
        <taxon>Actinomycetes</taxon>
        <taxon>Kitasatosporales</taxon>
        <taxon>Streptomycetaceae</taxon>
        <taxon>Streptomyces</taxon>
    </lineage>
</organism>
<dbReference type="AlphaFoldDB" id="A0A1D7VR54"/>
<evidence type="ECO:0000313" key="1">
    <source>
        <dbReference type="EMBL" id="AOP49260.1"/>
    </source>
</evidence>
<dbReference type="EMBL" id="CP017157">
    <property type="protein sequence ID" value="AOP49260.1"/>
    <property type="molecule type" value="Genomic_DNA"/>
</dbReference>
<reference evidence="1 2" key="1">
    <citation type="submission" date="2016-09" db="EMBL/GenBank/DDBJ databases">
        <title>Complete genome sequencing of Streptomyces lydicus 103 and metabolic pathways analysis of antibiotic biosynthesis.</title>
        <authorList>
            <person name="Jia N."/>
            <person name="Ding M.-Z."/>
            <person name="Gao F."/>
            <person name="Yuan Y.-J."/>
        </authorList>
    </citation>
    <scope>NUCLEOTIDE SEQUENCE [LARGE SCALE GENOMIC DNA]</scope>
    <source>
        <strain evidence="1 2">103</strain>
    </source>
</reference>
<sequence>MVSVNATPDAPIAELAAAWEEIRTEYYADHDTDLVLAAARALAADPGGERAWLWTLGLLMTADYVSLQTASDGTAAAVLDALRATDRALRAGPCGHAAHPYEEELEFQLDGLAGYLPMLDDAAAAAANPERDLWDPPEVWRCPRNVAGYARVAIDILAPGTTDGIPARLSTAEQEEVQDLASVLHGYPAPGVSVTWTLSHYGKALAGATGDAERAGLVVIVTALSWYAATCTLAYPGPLDDLTAGLASVPVPRGRPDCGHGAAGHPVLPTVPEDVLTAGMCLRSPHARQLLAEHGGRSGAGLPLENWLCPVFVAGLAREALLRVRVAREQQFGPRRADR</sequence>
<proteinExistence type="predicted"/>
<keyword evidence="2" id="KW-1185">Reference proteome</keyword>
<protein>
    <submittedName>
        <fullName evidence="1">Uncharacterized protein</fullName>
    </submittedName>
</protein>
<accession>A0A1D7VR54</accession>
<dbReference type="Proteomes" id="UP000094094">
    <property type="component" value="Chromosome"/>
</dbReference>
<gene>
    <name evidence="1" type="ORF">SL103_26140</name>
</gene>